<proteinExistence type="predicted"/>
<dbReference type="AlphaFoldDB" id="A0AA38VUS1"/>
<dbReference type="EMBL" id="JARYMX010000008">
    <property type="protein sequence ID" value="KAJ9539122.1"/>
    <property type="molecule type" value="Genomic_DNA"/>
</dbReference>
<reference evidence="3" key="1">
    <citation type="submission" date="2023-03" db="EMBL/GenBank/DDBJ databases">
        <title>Chromosome-scale reference genome and RAD-based genetic map of yellow starthistle (Centaurea solstitialis) reveal putative structural variation and QTLs associated with invader traits.</title>
        <authorList>
            <person name="Reatini B."/>
            <person name="Cang F.A."/>
            <person name="Jiang Q."/>
            <person name="Mckibben M.T.W."/>
            <person name="Barker M.S."/>
            <person name="Rieseberg L.H."/>
            <person name="Dlugosch K.M."/>
        </authorList>
    </citation>
    <scope>NUCLEOTIDE SEQUENCE</scope>
    <source>
        <strain evidence="3">CAN-66</strain>
        <tissue evidence="3">Leaf</tissue>
    </source>
</reference>
<evidence type="ECO:0000313" key="4">
    <source>
        <dbReference type="Proteomes" id="UP001172457"/>
    </source>
</evidence>
<feature type="region of interest" description="Disordered" evidence="1">
    <location>
        <begin position="362"/>
        <end position="383"/>
    </location>
</feature>
<feature type="domain" description="GAG-pre-integrase" evidence="2">
    <location>
        <begin position="95"/>
        <end position="165"/>
    </location>
</feature>
<name>A0AA38VUS1_9ASTR</name>
<dbReference type="Proteomes" id="UP001172457">
    <property type="component" value="Chromosome 8"/>
</dbReference>
<dbReference type="InterPro" id="IPR039537">
    <property type="entry name" value="Retrotran_Ty1/copia-like"/>
</dbReference>
<accession>A0AA38VUS1</accession>
<evidence type="ECO:0000259" key="2">
    <source>
        <dbReference type="Pfam" id="PF13976"/>
    </source>
</evidence>
<dbReference type="Pfam" id="PF13976">
    <property type="entry name" value="gag_pre-integrs"/>
    <property type="match status" value="1"/>
</dbReference>
<dbReference type="InterPro" id="IPR025724">
    <property type="entry name" value="GAG-pre-integrase_dom"/>
</dbReference>
<gene>
    <name evidence="3" type="ORF">OSB04_031855</name>
</gene>
<keyword evidence="4" id="KW-1185">Reference proteome</keyword>
<evidence type="ECO:0000313" key="3">
    <source>
        <dbReference type="EMBL" id="KAJ9539122.1"/>
    </source>
</evidence>
<comment type="caution">
    <text evidence="3">The sequence shown here is derived from an EMBL/GenBank/DDBJ whole genome shotgun (WGS) entry which is preliminary data.</text>
</comment>
<dbReference type="PANTHER" id="PTHR42648">
    <property type="entry name" value="TRANSPOSASE, PUTATIVE-RELATED"/>
    <property type="match status" value="1"/>
</dbReference>
<protein>
    <recommendedName>
        <fullName evidence="2">GAG-pre-integrase domain-containing protein</fullName>
    </recommendedName>
</protein>
<evidence type="ECO:0000256" key="1">
    <source>
        <dbReference type="SAM" id="MobiDB-lite"/>
    </source>
</evidence>
<organism evidence="3 4">
    <name type="scientific">Centaurea solstitialis</name>
    <name type="common">yellow star-thistle</name>
    <dbReference type="NCBI Taxonomy" id="347529"/>
    <lineage>
        <taxon>Eukaryota</taxon>
        <taxon>Viridiplantae</taxon>
        <taxon>Streptophyta</taxon>
        <taxon>Embryophyta</taxon>
        <taxon>Tracheophyta</taxon>
        <taxon>Spermatophyta</taxon>
        <taxon>Magnoliopsida</taxon>
        <taxon>eudicotyledons</taxon>
        <taxon>Gunneridae</taxon>
        <taxon>Pentapetalae</taxon>
        <taxon>asterids</taxon>
        <taxon>campanulids</taxon>
        <taxon>Asterales</taxon>
        <taxon>Asteraceae</taxon>
        <taxon>Carduoideae</taxon>
        <taxon>Cardueae</taxon>
        <taxon>Centaureinae</taxon>
        <taxon>Centaurea</taxon>
    </lineage>
</organism>
<sequence>MTGTLELLSSYMQQEGSSVAFKGNQKRKIKGYGMIVKGEVRMNQVSNVDGLKHNLITMSHLCDNGMIVMFKIKCCIMYKTNTLIEVMRANRRGDLYLICFNTLKAKEEICHVSSVKNEEAWLWHTRFCHLNFHTLDKLVRLKLIKGLVDIKLEKDHLCSACEMGKRRTSSHKTKSDPSNDMPLQMLHVDLCGPISVQSLVGNKLQALHGFQVRVLRSDNGTKFKNSVIKEYQPLLALPTTSQPQGPLNRMVVSSIFMFCKSKDKRCKEISVEEQVDKSSEKTCISMAMNSNSSFMSIGSQSKPPTLCREEFQQWKICMVNFLEGIHPRIAEFLHNPPFVHVSLVPRVPASAKTDEVPEYLIPKPKKDWDEEEREIASDNGYSK</sequence>
<dbReference type="PANTHER" id="PTHR42648:SF32">
    <property type="entry name" value="RIBONUCLEASE H-LIKE DOMAIN, GAG-PRE-INTEGRASE DOMAIN PROTEIN-RELATED"/>
    <property type="match status" value="1"/>
</dbReference>